<dbReference type="EMBL" id="JABWCS010000219">
    <property type="protein sequence ID" value="NUU63405.1"/>
    <property type="molecule type" value="Genomic_DNA"/>
</dbReference>
<dbReference type="Pfam" id="PF13847">
    <property type="entry name" value="Methyltransf_31"/>
    <property type="match status" value="1"/>
</dbReference>
<organism evidence="2 3">
    <name type="scientific">Paenibacillus agri</name>
    <dbReference type="NCBI Taxonomy" id="2744309"/>
    <lineage>
        <taxon>Bacteria</taxon>
        <taxon>Bacillati</taxon>
        <taxon>Bacillota</taxon>
        <taxon>Bacilli</taxon>
        <taxon>Bacillales</taxon>
        <taxon>Paenibacillaceae</taxon>
        <taxon>Paenibacillus</taxon>
    </lineage>
</organism>
<dbReference type="GO" id="GO:0008168">
    <property type="term" value="F:methyltransferase activity"/>
    <property type="evidence" value="ECO:0007669"/>
    <property type="project" value="UniProtKB-KW"/>
</dbReference>
<evidence type="ECO:0000313" key="2">
    <source>
        <dbReference type="EMBL" id="NUU63405.1"/>
    </source>
</evidence>
<dbReference type="RefSeq" id="WP_175373817.1">
    <property type="nucleotide sequence ID" value="NZ_JABWCS010000219.1"/>
</dbReference>
<sequence length="744" mass="85029">MLKSLEAIELYRQGKLDSLKDIVWLKYIAEAEEQIVNLERVDSLQELRNHNPVLQYVERSLKVLDGLAVSYWIKDLVEETLVWSETAKGGTLRQRHRWQEEGINCFVHNVGSAQLYRRHLASTTWSDEMDSVPQDHTRDISEHKTANNQEPEGESYNEGTFTSVGRMADELNGAMDIYPARFTLVHRLIGTHGLIGQQIRGEVPSSANLPLYDIVQEGLLSPEELERLLLTLNQCIIGAVSKDLWENVRLEVQELIATICSGMLYEDWSMQERLRRMRSGPIARGEDFEGEWLRLEKEAFCTSRLELLKDITFWYVESALQTFSFEQFAKIMLLAAGSGAIETLNHISFEPVMNSIYYDYKGIKKINVYKKRIIEKYLTGLKWEELASGTAAFGNPHLSHCLYRKAHLPDTVFFEFNFSPAAEKLIEFCIEAEKSALYERAVLMLFDLFELRRDAFDRFHNEDVYLSQMNGTADYKAVILEHITGSKVLDIGPGGGVLLDLLEERMPGVTPVGIDISSNVIEALQQRKQREGRRWEVLQGDALNLKHFVEAGSVDTVIFSSILHELYSYVPLNGVKFNHDTVAAALRSAFDVLSPGGAIIIRDGIMTEPVTDIRRVRFLEADGMKWLERYAKDFQGRMIQYEQLDEHEVHMPVNDAMEFLYTYTWGAEAYVHEVQEQFGYFTPSAYAEFIGRTLGEGATIEVLRHYLQEGYTEALQDRVTVMDENGAVVALPDSTCFIVIRKTE</sequence>
<dbReference type="SUPFAM" id="SSF53335">
    <property type="entry name" value="S-adenosyl-L-methionine-dependent methyltransferases"/>
    <property type="match status" value="1"/>
</dbReference>
<feature type="domain" description="Methyltransferase" evidence="1">
    <location>
        <begin position="485"/>
        <end position="605"/>
    </location>
</feature>
<reference evidence="2" key="1">
    <citation type="submission" date="2020-06" db="EMBL/GenBank/DDBJ databases">
        <title>Paenibacillus sp. nov., isolated from soil.</title>
        <authorList>
            <person name="Seo Y.L."/>
        </authorList>
    </citation>
    <scope>NUCLEOTIDE SEQUENCE [LARGE SCALE GENOMIC DNA]</scope>
    <source>
        <strain evidence="2">JW14</strain>
    </source>
</reference>
<accession>A0A850ER45</accession>
<gene>
    <name evidence="2" type="ORF">HPT30_23895</name>
</gene>
<dbReference type="Gene3D" id="3.40.50.150">
    <property type="entry name" value="Vaccinia Virus protein VP39"/>
    <property type="match status" value="1"/>
</dbReference>
<dbReference type="PANTHER" id="PTHR43591">
    <property type="entry name" value="METHYLTRANSFERASE"/>
    <property type="match status" value="1"/>
</dbReference>
<evidence type="ECO:0000313" key="3">
    <source>
        <dbReference type="Proteomes" id="UP000564806"/>
    </source>
</evidence>
<dbReference type="NCBIfam" id="NF005379">
    <property type="entry name" value="PRK06922.1"/>
    <property type="match status" value="1"/>
</dbReference>
<dbReference type="Proteomes" id="UP000564806">
    <property type="component" value="Unassembled WGS sequence"/>
</dbReference>
<dbReference type="AlphaFoldDB" id="A0A850ER45"/>
<dbReference type="InterPro" id="IPR029063">
    <property type="entry name" value="SAM-dependent_MTases_sf"/>
</dbReference>
<keyword evidence="2" id="KW-0808">Transferase</keyword>
<protein>
    <submittedName>
        <fullName evidence="2">Class I SAM-dependent methyltransferase</fullName>
    </submittedName>
</protein>
<dbReference type="CDD" id="cd02440">
    <property type="entry name" value="AdoMet_MTases"/>
    <property type="match status" value="1"/>
</dbReference>
<proteinExistence type="predicted"/>
<dbReference type="PANTHER" id="PTHR43591:SF24">
    <property type="entry name" value="2-METHOXY-6-POLYPRENYL-1,4-BENZOQUINOL METHYLASE, MITOCHONDRIAL"/>
    <property type="match status" value="1"/>
</dbReference>
<evidence type="ECO:0000259" key="1">
    <source>
        <dbReference type="Pfam" id="PF13847"/>
    </source>
</evidence>
<keyword evidence="2" id="KW-0489">Methyltransferase</keyword>
<name>A0A850ER45_9BACL</name>
<keyword evidence="3" id="KW-1185">Reference proteome</keyword>
<dbReference type="GO" id="GO:0032259">
    <property type="term" value="P:methylation"/>
    <property type="evidence" value="ECO:0007669"/>
    <property type="project" value="UniProtKB-KW"/>
</dbReference>
<comment type="caution">
    <text evidence="2">The sequence shown here is derived from an EMBL/GenBank/DDBJ whole genome shotgun (WGS) entry which is preliminary data.</text>
</comment>
<dbReference type="InterPro" id="IPR025714">
    <property type="entry name" value="Methyltranfer_dom"/>
</dbReference>